<proteinExistence type="predicted"/>
<feature type="domain" description="L-Lysine epsilon oxidase N-terminal" evidence="2">
    <location>
        <begin position="28"/>
        <end position="274"/>
    </location>
</feature>
<evidence type="ECO:0000313" key="4">
    <source>
        <dbReference type="EMBL" id="OXG07847.1"/>
    </source>
</evidence>
<dbReference type="AlphaFoldDB" id="A0A227PD69"/>
<protein>
    <recommendedName>
        <fullName evidence="6">L-lysine 6-oxidase</fullName>
    </recommendedName>
</protein>
<reference evidence="4 5" key="1">
    <citation type="submission" date="2016-11" db="EMBL/GenBank/DDBJ databases">
        <title>Whole genomes of Flavobacteriaceae.</title>
        <authorList>
            <person name="Stine C."/>
            <person name="Li C."/>
            <person name="Tadesse D."/>
        </authorList>
    </citation>
    <scope>NUCLEOTIDE SEQUENCE [LARGE SCALE GENOMIC DNA]</scope>
    <source>
        <strain evidence="4 5">DSM 24704</strain>
    </source>
</reference>
<dbReference type="InterPro" id="IPR041168">
    <property type="entry name" value="LodA_N"/>
</dbReference>
<dbReference type="Proteomes" id="UP000214684">
    <property type="component" value="Unassembled WGS sequence"/>
</dbReference>
<dbReference type="CDD" id="cd14731">
    <property type="entry name" value="LodA_like_1"/>
    <property type="match status" value="1"/>
</dbReference>
<organism evidence="4 5">
    <name type="scientific">Flavobacterium araucananum</name>
    <dbReference type="NCBI Taxonomy" id="946678"/>
    <lineage>
        <taxon>Bacteria</taxon>
        <taxon>Pseudomonadati</taxon>
        <taxon>Bacteroidota</taxon>
        <taxon>Flavobacteriia</taxon>
        <taxon>Flavobacteriales</taxon>
        <taxon>Flavobacteriaceae</taxon>
        <taxon>Flavobacterium</taxon>
    </lineage>
</organism>
<gene>
    <name evidence="4" type="ORF">B0A64_07615</name>
</gene>
<evidence type="ECO:0000259" key="2">
    <source>
        <dbReference type="Pfam" id="PF17990"/>
    </source>
</evidence>
<dbReference type="InterPro" id="IPR041173">
    <property type="entry name" value="LodA_C"/>
</dbReference>
<evidence type="ECO:0000259" key="3">
    <source>
        <dbReference type="Pfam" id="PF18417"/>
    </source>
</evidence>
<sequence length="719" mass="81426">MKIKKIGTNKVSMSKKNKIETIDRYVIYPAIGISRVGNSDEWYYAPELPGQVADPRVPQNLEGTKEDIKYKDPKGAIKKQAARFRVFGLDADGKVVDEINSDSSCEGVDVEVEWSVHIANRKGAWYEFTNPMDLNFNSQKQGNTKELALSVTHKNKAYGGVPYGLHPKREQLVIDSGNVFIAGRNAKSEPLDKGKFMGKKVCLGELQTDNKGRLIVLGGSGLAKSITPNNPLSHFANNNGWYDDTSDGPVRAKIIIKKNGSLQEFDAEPAFVAVVPPNYGQGLYGTITMYDIVKDLYTQRKEGGIEPKEKPSFEEDIWPIFKSLTDSKWVSEGLYMLFGEGSASNFTDPSVYKRLASNDERDKTFKKNIFNWFRNPETDKFEPTQIPSNYGDALRDFSDEPNENLWITRTQYSYLKKWADGNFVISNFDLTKTNFPLGSIAKNDPLENQKLEDQPYLLTKAALQECLGGPFRPGIELSWPFRVDQMWKPAMPGEQAAFRLNVVDKDNENNSNFISDDYGSVLSPDKAMAKYGPVHYSGPGTLTRWMGVPWQADAASCLGGLDPSNYLPVPALWAPRAPQHVISEESYKGMNTVGNSIFQKTKQFNYRQYWLRDLDNSDALKRLIDMTNEWSDLGIVSAKELQSTNLDTQIPEVIWVEQQRSKMFRVWDPAYLQLQVAEGKMTPEEAMNKEKEEREDYRKSLEREESPIAPRMIYGRLDH</sequence>
<evidence type="ECO:0000256" key="1">
    <source>
        <dbReference type="SAM" id="MobiDB-lite"/>
    </source>
</evidence>
<accession>A0A227PD69</accession>
<comment type="caution">
    <text evidence="4">The sequence shown here is derived from an EMBL/GenBank/DDBJ whole genome shotgun (WGS) entry which is preliminary data.</text>
</comment>
<evidence type="ECO:0000313" key="5">
    <source>
        <dbReference type="Proteomes" id="UP000214684"/>
    </source>
</evidence>
<feature type="region of interest" description="Disordered" evidence="1">
    <location>
        <begin position="682"/>
        <end position="706"/>
    </location>
</feature>
<dbReference type="Pfam" id="PF17990">
    <property type="entry name" value="LodA_N"/>
    <property type="match status" value="1"/>
</dbReference>
<dbReference type="Pfam" id="PF18417">
    <property type="entry name" value="LodA_C"/>
    <property type="match status" value="1"/>
</dbReference>
<feature type="domain" description="L-lysine epsilon oxidase C-terminal" evidence="3">
    <location>
        <begin position="396"/>
        <end position="560"/>
    </location>
</feature>
<name>A0A227PD69_9FLAO</name>
<dbReference type="InterPro" id="IPR033798">
    <property type="entry name" value="LodA-like"/>
</dbReference>
<dbReference type="EMBL" id="MUGS01000008">
    <property type="protein sequence ID" value="OXG07847.1"/>
    <property type="molecule type" value="Genomic_DNA"/>
</dbReference>
<evidence type="ECO:0008006" key="6">
    <source>
        <dbReference type="Google" id="ProtNLM"/>
    </source>
</evidence>
<keyword evidence="5" id="KW-1185">Reference proteome</keyword>